<proteinExistence type="inferred from homology"/>
<keyword evidence="3 7" id="KW-0479">Metal-binding</keyword>
<dbReference type="Pfam" id="PF00459">
    <property type="entry name" value="Inositol_P"/>
    <property type="match status" value="1"/>
</dbReference>
<dbReference type="AlphaFoldDB" id="A0A0N9V1T4"/>
<evidence type="ECO:0000256" key="7">
    <source>
        <dbReference type="PIRSR" id="PIRSR600760-2"/>
    </source>
</evidence>
<dbReference type="CDD" id="cd01641">
    <property type="entry name" value="Bacterial_IMPase_like_1"/>
    <property type="match status" value="1"/>
</dbReference>
<evidence type="ECO:0000313" key="9">
    <source>
        <dbReference type="Proteomes" id="UP000058074"/>
    </source>
</evidence>
<dbReference type="PRINTS" id="PR00377">
    <property type="entry name" value="IMPHPHTASES"/>
</dbReference>
<gene>
    <name evidence="8" type="ORF">AN936_20840</name>
</gene>
<evidence type="ECO:0000256" key="2">
    <source>
        <dbReference type="ARBA" id="ARBA00009759"/>
    </source>
</evidence>
<dbReference type="Gene3D" id="3.40.190.80">
    <property type="match status" value="1"/>
</dbReference>
<dbReference type="PANTHER" id="PTHR43200">
    <property type="entry name" value="PHOSPHATASE"/>
    <property type="match status" value="1"/>
</dbReference>
<evidence type="ECO:0000256" key="3">
    <source>
        <dbReference type="ARBA" id="ARBA00022723"/>
    </source>
</evidence>
<evidence type="ECO:0000256" key="6">
    <source>
        <dbReference type="NCBIfam" id="TIGR02067"/>
    </source>
</evidence>
<dbReference type="Gene3D" id="3.30.540.10">
    <property type="entry name" value="Fructose-1,6-Bisphosphatase, subunit A, domain 1"/>
    <property type="match status" value="1"/>
</dbReference>
<keyword evidence="5 7" id="KW-0460">Magnesium</keyword>
<dbReference type="InterPro" id="IPR051090">
    <property type="entry name" value="Inositol_monoP_superfamily"/>
</dbReference>
<dbReference type="GO" id="GO:0046872">
    <property type="term" value="F:metal ion binding"/>
    <property type="evidence" value="ECO:0007669"/>
    <property type="project" value="UniProtKB-KW"/>
</dbReference>
<dbReference type="PANTHER" id="PTHR43200:SF6">
    <property type="entry name" value="3'(2'),5'-BISPHOSPHATE NUCLEOTIDASE"/>
    <property type="match status" value="1"/>
</dbReference>
<feature type="binding site" evidence="7">
    <location>
        <position position="209"/>
    </location>
    <ligand>
        <name>Mg(2+)</name>
        <dbReference type="ChEBI" id="CHEBI:18420"/>
        <label>1</label>
        <note>catalytic</note>
    </ligand>
</feature>
<dbReference type="GO" id="GO:0000105">
    <property type="term" value="P:L-histidine biosynthetic process"/>
    <property type="evidence" value="ECO:0007669"/>
    <property type="project" value="UniProtKB-UniRule"/>
</dbReference>
<evidence type="ECO:0000256" key="4">
    <source>
        <dbReference type="ARBA" id="ARBA00022801"/>
    </source>
</evidence>
<comment type="cofactor">
    <cofactor evidence="1 7">
        <name>Mg(2+)</name>
        <dbReference type="ChEBI" id="CHEBI:18420"/>
    </cofactor>
</comment>
<comment type="similarity">
    <text evidence="2">Belongs to the inositol monophosphatase superfamily.</text>
</comment>
<keyword evidence="4" id="KW-0378">Hydrolase</keyword>
<feature type="binding site" evidence="7">
    <location>
        <position position="67"/>
    </location>
    <ligand>
        <name>Mg(2+)</name>
        <dbReference type="ChEBI" id="CHEBI:18420"/>
        <label>1</label>
        <note>catalytic</note>
    </ligand>
</feature>
<dbReference type="EC" id="3.1.3.15" evidence="6"/>
<evidence type="ECO:0000256" key="1">
    <source>
        <dbReference type="ARBA" id="ARBA00001946"/>
    </source>
</evidence>
<feature type="binding site" evidence="7">
    <location>
        <position position="86"/>
    </location>
    <ligand>
        <name>Mg(2+)</name>
        <dbReference type="ChEBI" id="CHEBI:18420"/>
        <label>1</label>
        <note>catalytic</note>
    </ligand>
</feature>
<dbReference type="RefSeq" id="WP_054589716.1">
    <property type="nucleotide sequence ID" value="NZ_CP012700.1"/>
</dbReference>
<feature type="binding site" evidence="7">
    <location>
        <position position="83"/>
    </location>
    <ligand>
        <name>Mg(2+)</name>
        <dbReference type="ChEBI" id="CHEBI:18420"/>
        <label>1</label>
        <note>catalytic</note>
    </ligand>
</feature>
<sequence length="260" mass="27603">MTLESDIALAHRLADAAGAAIRPLFRSAWAHEAKADASPVTEADRAAEAAMRRLLDAEAPRDGIIGEEYGAERAEASRQWVLDPIDGTVSFMAGRPIFGTLIALLQDGWPVLGIIDQPIAGERWVGAVGQPTLFNGRPVRTRSCRTLGEAVLATTGPQYFSDHDGEHFMALAAKTSHKRMVFGGDCYNYGLLASGHIDIVVEAGLKLHDFAALVPVVEGAGGTMCDWNGDPLNADSAGHVIALGDPARLEDVIEGLACNH</sequence>
<dbReference type="KEGG" id="smag:AN936_20840"/>
<dbReference type="OrthoDB" id="9785695at2"/>
<dbReference type="Proteomes" id="UP000058074">
    <property type="component" value="Chromosome"/>
</dbReference>
<dbReference type="PATRIC" id="fig|33050.5.peg.4319"/>
<dbReference type="InterPro" id="IPR000760">
    <property type="entry name" value="Inositol_monophosphatase-like"/>
</dbReference>
<name>A0A0N9V1T4_SPHMC</name>
<feature type="binding site" evidence="7">
    <location>
        <position position="85"/>
    </location>
    <ligand>
        <name>Mg(2+)</name>
        <dbReference type="ChEBI" id="CHEBI:18420"/>
        <label>1</label>
        <note>catalytic</note>
    </ligand>
</feature>
<organism evidence="8 9">
    <name type="scientific">Sphingopyxis macrogoltabida</name>
    <name type="common">Sphingomonas macrogoltabidus</name>
    <dbReference type="NCBI Taxonomy" id="33050"/>
    <lineage>
        <taxon>Bacteria</taxon>
        <taxon>Pseudomonadati</taxon>
        <taxon>Pseudomonadota</taxon>
        <taxon>Alphaproteobacteria</taxon>
        <taxon>Sphingomonadales</taxon>
        <taxon>Sphingomonadaceae</taxon>
        <taxon>Sphingopyxis</taxon>
    </lineage>
</organism>
<evidence type="ECO:0000313" key="8">
    <source>
        <dbReference type="EMBL" id="ALH82717.1"/>
    </source>
</evidence>
<dbReference type="InterPro" id="IPR011809">
    <property type="entry name" value="His_9_proposed"/>
</dbReference>
<dbReference type="GO" id="GO:0004401">
    <property type="term" value="F:histidinol-phosphatase activity"/>
    <property type="evidence" value="ECO:0007669"/>
    <property type="project" value="UniProtKB-UniRule"/>
</dbReference>
<evidence type="ECO:0000256" key="5">
    <source>
        <dbReference type="ARBA" id="ARBA00022842"/>
    </source>
</evidence>
<dbReference type="NCBIfam" id="TIGR02067">
    <property type="entry name" value="his_9_HisN"/>
    <property type="match status" value="1"/>
</dbReference>
<dbReference type="EMBL" id="CP012700">
    <property type="protein sequence ID" value="ALH82717.1"/>
    <property type="molecule type" value="Genomic_DNA"/>
</dbReference>
<reference evidence="8 9" key="1">
    <citation type="journal article" date="2015" name="Genome Announc.">
        <title>Complete Genome Sequence of Polypropylene Glycol- and Polyethylene Glycol-Degrading Sphingopyxis macrogoltabida Strain EY-1.</title>
        <authorList>
            <person name="Ohtsubo Y."/>
            <person name="Nagata Y."/>
            <person name="Numata M."/>
            <person name="Tsuchikane K."/>
            <person name="Hosoyama A."/>
            <person name="Yamazoe A."/>
            <person name="Tsuda M."/>
            <person name="Fujita N."/>
            <person name="Kawai F."/>
        </authorList>
    </citation>
    <scope>NUCLEOTIDE SEQUENCE [LARGE SCALE GENOMIC DNA]</scope>
    <source>
        <strain evidence="8 9">EY-1</strain>
    </source>
</reference>
<accession>A0A0N9V1T4</accession>
<protein>
    <recommendedName>
        <fullName evidence="6">Histidinol-phosphatase</fullName>
        <ecNumber evidence="6">3.1.3.15</ecNumber>
    </recommendedName>
</protein>
<dbReference type="SUPFAM" id="SSF56655">
    <property type="entry name" value="Carbohydrate phosphatase"/>
    <property type="match status" value="1"/>
</dbReference>